<dbReference type="KEGG" id="tpi:TREPR_3816"/>
<dbReference type="Gene3D" id="3.30.70.1070">
    <property type="entry name" value="Sporulation related repeat"/>
    <property type="match status" value="1"/>
</dbReference>
<dbReference type="PANTHER" id="PTHR34183">
    <property type="entry name" value="ENDOLYTIC PEPTIDOGLYCAN TRANSGLYCOSYLASE RLPA"/>
    <property type="match status" value="1"/>
</dbReference>
<dbReference type="OrthoDB" id="9779128at2"/>
<dbReference type="SUPFAM" id="SSF110997">
    <property type="entry name" value="Sporulation related repeat"/>
    <property type="match status" value="1"/>
</dbReference>
<dbReference type="eggNOG" id="COG0797">
    <property type="taxonomic scope" value="Bacteria"/>
</dbReference>
<dbReference type="PANTHER" id="PTHR34183:SF8">
    <property type="entry name" value="ENDOLYTIC PEPTIDOGLYCAN TRANSGLYCOSYLASE RLPA-RELATED"/>
    <property type="match status" value="1"/>
</dbReference>
<dbReference type="HOGENOM" id="CLU_747922_0_0_12"/>
<feature type="domain" description="SPOR" evidence="3">
    <location>
        <begin position="299"/>
        <end position="341"/>
    </location>
</feature>
<dbReference type="InterPro" id="IPR036680">
    <property type="entry name" value="SPOR-like_sf"/>
</dbReference>
<keyword evidence="4" id="KW-0449">Lipoprotein</keyword>
<dbReference type="Gene3D" id="2.40.40.10">
    <property type="entry name" value="RlpA-like domain"/>
    <property type="match status" value="1"/>
</dbReference>
<reference evidence="5" key="1">
    <citation type="submission" date="2009-12" db="EMBL/GenBank/DDBJ databases">
        <title>Complete sequence of Treponema primitia strain ZAS-2.</title>
        <authorList>
            <person name="Tetu S.G."/>
            <person name="Matson E."/>
            <person name="Ren Q."/>
            <person name="Seshadri R."/>
            <person name="Elbourne L."/>
            <person name="Hassan K.A."/>
            <person name="Durkin A."/>
            <person name="Radune D."/>
            <person name="Mohamoud Y."/>
            <person name="Shay R."/>
            <person name="Jin S."/>
            <person name="Zhang X."/>
            <person name="Lucey K."/>
            <person name="Ballor N.R."/>
            <person name="Ottesen E."/>
            <person name="Rosenthal R."/>
            <person name="Allen A."/>
            <person name="Leadbetter J.R."/>
            <person name="Paulsen I.T."/>
        </authorList>
    </citation>
    <scope>NUCLEOTIDE SEQUENCE [LARGE SCALE GENOMIC DNA]</scope>
    <source>
        <strain evidence="5">ATCC BAA-887 / DSM 12427 / ZAS-2</strain>
    </source>
</reference>
<evidence type="ECO:0000256" key="1">
    <source>
        <dbReference type="SAM" id="MobiDB-lite"/>
    </source>
</evidence>
<evidence type="ECO:0000313" key="4">
    <source>
        <dbReference type="EMBL" id="AEF83838.1"/>
    </source>
</evidence>
<evidence type="ECO:0000259" key="3">
    <source>
        <dbReference type="Pfam" id="PF05036"/>
    </source>
</evidence>
<dbReference type="STRING" id="545694.TREPR_3816"/>
<proteinExistence type="predicted"/>
<feature type="signal peptide" evidence="2">
    <location>
        <begin position="1"/>
        <end position="23"/>
    </location>
</feature>
<reference evidence="4 5" key="2">
    <citation type="journal article" date="2011" name="ISME J.">
        <title>RNA-seq reveals cooperative metabolic interactions between two termite-gut spirochete species in co-culture.</title>
        <authorList>
            <person name="Rosenthal A.Z."/>
            <person name="Matson E.G."/>
            <person name="Eldar A."/>
            <person name="Leadbetter J.R."/>
        </authorList>
    </citation>
    <scope>NUCLEOTIDE SEQUENCE [LARGE SCALE GENOMIC DNA]</scope>
    <source>
        <strain evidence="5">ATCC BAA-887 / DSM 12427 / ZAS-2</strain>
    </source>
</reference>
<dbReference type="GO" id="GO:0042834">
    <property type="term" value="F:peptidoglycan binding"/>
    <property type="evidence" value="ECO:0007669"/>
    <property type="project" value="InterPro"/>
</dbReference>
<dbReference type="EMBL" id="CP001843">
    <property type="protein sequence ID" value="AEF83838.1"/>
    <property type="molecule type" value="Genomic_DNA"/>
</dbReference>
<feature type="region of interest" description="Disordered" evidence="1">
    <location>
        <begin position="168"/>
        <end position="192"/>
    </location>
</feature>
<name>F5YPM6_TREPZ</name>
<dbReference type="Proteomes" id="UP000009223">
    <property type="component" value="Chromosome"/>
</dbReference>
<evidence type="ECO:0000313" key="5">
    <source>
        <dbReference type="Proteomes" id="UP000009223"/>
    </source>
</evidence>
<dbReference type="InterPro" id="IPR007730">
    <property type="entry name" value="SPOR-like_dom"/>
</dbReference>
<dbReference type="PRINTS" id="PR01217">
    <property type="entry name" value="PRICHEXTENSN"/>
</dbReference>
<accession>F5YPM6</accession>
<gene>
    <name evidence="4" type="ordered locus">TREPR_3816</name>
</gene>
<dbReference type="InterPro" id="IPR036908">
    <property type="entry name" value="RlpA-like_sf"/>
</dbReference>
<keyword evidence="5" id="KW-1185">Reference proteome</keyword>
<dbReference type="AlphaFoldDB" id="F5YPM6"/>
<dbReference type="Pfam" id="PF05036">
    <property type="entry name" value="SPOR"/>
    <property type="match status" value="1"/>
</dbReference>
<evidence type="ECO:0000256" key="2">
    <source>
        <dbReference type="SAM" id="SignalP"/>
    </source>
</evidence>
<sequence>MIKRVLTVLLFSVMLTAICAAQAKPLNYVQTGAATQDLESDELVAGHAILPIGQEVKVTNLETGAEATVTITERIGQSNSRIINLSPAAAAAIAMFDDTTQVTIEAILNQDAGTTAAPVAATATAAVTPAATPAPGATVPAAPVAVAPTSATIPAPGVTTPAAPVAAVTPGPTDAPEPVAATSEPAASDTLPPPPVASVPIPAAASPAPSGITPTSEIEPIVPPWEQEPFIPRPIPTDPLLPELAAPWISGIERPRVNGPAQVPAPPAYAPAPTLAPPPPRQGPAVKVIPHMPGARDNTVYRVQVGSFKARINAQEVFDRLLNAGFSPVFEQQGTMTRVLIPWIRGFEMQGVGERLYNAGFREVWLREEY</sequence>
<organism evidence="4 5">
    <name type="scientific">Treponema primitia (strain ATCC BAA-887 / DSM 12427 / ZAS-2)</name>
    <dbReference type="NCBI Taxonomy" id="545694"/>
    <lineage>
        <taxon>Bacteria</taxon>
        <taxon>Pseudomonadati</taxon>
        <taxon>Spirochaetota</taxon>
        <taxon>Spirochaetia</taxon>
        <taxon>Spirochaetales</taxon>
        <taxon>Treponemataceae</taxon>
        <taxon>Treponema</taxon>
    </lineage>
</organism>
<protein>
    <submittedName>
        <fullName evidence="4">Putative lipoprotein, RlpA family</fullName>
    </submittedName>
</protein>
<keyword evidence="2" id="KW-0732">Signal</keyword>
<feature type="chain" id="PRO_5003335398" evidence="2">
    <location>
        <begin position="24"/>
        <end position="370"/>
    </location>
</feature>